<name>A0A5P8WIY5_9NOSO</name>
<organism evidence="1 2">
    <name type="scientific">Nostoc sphaeroides CCNUC1</name>
    <dbReference type="NCBI Taxonomy" id="2653204"/>
    <lineage>
        <taxon>Bacteria</taxon>
        <taxon>Bacillati</taxon>
        <taxon>Cyanobacteriota</taxon>
        <taxon>Cyanophyceae</taxon>
        <taxon>Nostocales</taxon>
        <taxon>Nostocaceae</taxon>
        <taxon>Nostoc</taxon>
    </lineage>
</organism>
<gene>
    <name evidence="1" type="ORF">GXM_10439</name>
</gene>
<proteinExistence type="predicted"/>
<dbReference type="Proteomes" id="UP000326678">
    <property type="component" value="Chromosome pGXM02"/>
</dbReference>
<accession>A0A5P8WIY5</accession>
<dbReference type="AlphaFoldDB" id="A0A5P8WIY5"/>
<dbReference type="KEGG" id="nsh:GXM_10439"/>
<protein>
    <submittedName>
        <fullName evidence="1">Uncharacterized protein</fullName>
    </submittedName>
</protein>
<keyword evidence="2" id="KW-1185">Reference proteome</keyword>
<evidence type="ECO:0000313" key="1">
    <source>
        <dbReference type="EMBL" id="QFS52684.1"/>
    </source>
</evidence>
<dbReference type="EMBL" id="CP045229">
    <property type="protein sequence ID" value="QFS52684.1"/>
    <property type="molecule type" value="Genomic_DNA"/>
</dbReference>
<sequence>MLSWLKIRLAEIILDQEYIVDKDQQKNMPANKKPETQGRIAQLGIKVDAELYEKYKTKLKEDGISITEDIENHMRNYIGEMIVHSNVVDIVKLVEDVEVLKKVLGELQPGWQERMSSLKVS</sequence>
<reference evidence="1 2" key="1">
    <citation type="submission" date="2019-10" db="EMBL/GenBank/DDBJ databases">
        <title>Genomic and transcriptomic insights into the perfect genentic adaptation of a filamentous nitrogen-fixing cyanobacterium to rice fields.</title>
        <authorList>
            <person name="Chen Z."/>
        </authorList>
    </citation>
    <scope>NUCLEOTIDE SEQUENCE [LARGE SCALE GENOMIC DNA]</scope>
    <source>
        <strain evidence="1">CCNUC1</strain>
    </source>
</reference>
<evidence type="ECO:0000313" key="2">
    <source>
        <dbReference type="Proteomes" id="UP000326678"/>
    </source>
</evidence>